<accession>A0A921EA95</accession>
<dbReference type="PANTHER" id="PTHR40094">
    <property type="entry name" value="ALPHA-2-MACROGLOBULIN HOMOLOG"/>
    <property type="match status" value="1"/>
</dbReference>
<dbReference type="InterPro" id="IPR001599">
    <property type="entry name" value="Macroglobln_a2"/>
</dbReference>
<reference evidence="2" key="1">
    <citation type="journal article" date="2021" name="PeerJ">
        <title>Extensive microbial diversity within the chicken gut microbiome revealed by metagenomics and culture.</title>
        <authorList>
            <person name="Gilroy R."/>
            <person name="Ravi A."/>
            <person name="Getino M."/>
            <person name="Pursley I."/>
            <person name="Horton D.L."/>
            <person name="Alikhan N.F."/>
            <person name="Baker D."/>
            <person name="Gharbi K."/>
            <person name="Hall N."/>
            <person name="Watson M."/>
            <person name="Adriaenssens E.M."/>
            <person name="Foster-Nyarko E."/>
            <person name="Jarju S."/>
            <person name="Secka A."/>
            <person name="Antonio M."/>
            <person name="Oren A."/>
            <person name="Chaudhuri R.R."/>
            <person name="La Ragione R."/>
            <person name="Hildebrand F."/>
            <person name="Pallen M.J."/>
        </authorList>
    </citation>
    <scope>NUCLEOTIDE SEQUENCE</scope>
    <source>
        <strain evidence="2">4100</strain>
    </source>
</reference>
<dbReference type="EMBL" id="DYXT01000045">
    <property type="protein sequence ID" value="HJE39781.1"/>
    <property type="molecule type" value="Genomic_DNA"/>
</dbReference>
<sequence length="1850" mass="203161">MASAATSASAYQKPDFAYPKTVISNAENALASAQKAADSRGMLRALINLSLAEASISQDELVTVTARIDSLRNEEKDVEMRSLLSLLLAGVYADIYQSDYWAYDQRPAMLDAAKGNFTTWSGTQISDRIMTLVNDALTPSNLLAQTPVQNYGGVIDYNRDIAAMYAPTLLDFEAIRGVEILRTFAYRNTQARMCISRIISLMTSRTEASPASLLYWQLHKLDADNSLAGDRIDTDTEFEKLQALYDNNFATTPAVGEVLLKIDELLSTGSTGREQWVYSQAKRFIAAYPDYFRLNCIRNIVSNLERKSADITISPTLYPGVPVKIGIKTKNITELTISAYRISSNYSLRDSYYNRSISKSLKKEASKTYTLSGNTVSNCPAHYTLDVSDFPALPVGRYVFDIDFEGKDTKSDDSHRIVTVTKLAVYSATVNDRMLYAVDGITGSPLKGIIFNLLPHGRNKSASSLGQTGKDGALKASNKSRGLIYATKGNDTSAPFPIWESVRDNVNRSYNYISTFTSLPLYHPGDTLQWGAVAYASKGYGHTLLEGKEITAIVRDANYQPFDTIHAVTDTLGRCSGQAVLPKDGLTGNFTLSIEMPDDNNRNGKIYSNCGFTVSDYKLPTYYVTLSKPDKTADGSYMLSGELLTYTGLPVANASVALDLKSMSPVRWWMRSQPQSFYTDAVKSDKNGKFTITVTPEVIKSAPYPRGYFLAQIVAVSTSGESQSAQTSFSPASLRQLTVDMPNPVNTTVPVKLDIKVADIAGNTVDVPAVKYEILSEDNIILSGTVKTTEPVIDLSAIPNGTYDVRFMLDDETDPLVSRQIVMYNPQKGSPSPTESNVWIPSDKLITDKDGKVDICYATGADVTNVMVIMWNPETGHEYMRRWMNVSPGFNVLPVKLESKAERAFVSLIATRNFTTDQCNLTLSRPETQKKLIIKAQSMRDNTSPLSSEKWTFTLSYDDGQTPVEGAVIADIYSKAIESIKRHNLDFRPADGQLYHFSLQQPYGWQSHVGAMSPFIASDCVALDMPQWQLWGQSWVTSMRKYARGISLRGTRMANSVRYDSAPAPMVEELKSVVSVTEAAADQAVEESATDTGATFESGTGMPTDINYRPSEIPLAYFNPTITTDADGNAVIELTMPNAVTTWQFDLIAFTRKLDTAKYSASIVSSKPLMVQPNMPRFVRAGDRIDILATVYNKTDQPLEANVYAEATSSSSPTFKAFRQTSVSLAPNGSAVVLLPIDVTANEGNIISIKTAATTDNFSDGEMSMIPVLSSKSSVIDSHPFYIAPDSTDISVKLPEIDKGATVTLQYCENPLWLAVLALPSISDETPNTAMKAADAFLSAIAAKKLVEQYPVIAEAVKQWSSGDGNDDSLKSMLERNPQLKQLMLQSTPWLRDAKTDSERMSRLALILDADYTDKAIEASIGKLQQLQAPSGAWQWMSDDSAPSLWVTKYVLRTLGAVNRLGWLPDGKDFNDMLRKAVMYLDDETVRQYTRNPKASYIDYAELRNMFSISQSSAAHAVSNAALREARANWKKMPPADKAKAAILMDAHAYGDISLEVIESLNQLAMTSPQRGMWWDNTDITGQSIILDAYCQLQPKSKAIDQIRQWLIFQKEATSWNDNPQAALVIANLITSSPAWVIPAGKVDITLDGTALTLPESDHATGMFTMNIPSDKASGSNLNIRNSDALPSWGAVIAQYVAESSSVAPHSIPDLSISKEILTEVPTSDGMRWTAGTSMELGKNVKVQLTIVAKRDMDYVTIIDQRAACFEPADQLPGYIFSQGLSFYRENRDSQTDIFITRLPKGTYVLTYDLSANNAGTFTSGIATVQSQMTPSLTAHSGADMISVASTHIK</sequence>
<proteinExistence type="predicted"/>
<dbReference type="GO" id="GO:0004866">
    <property type="term" value="F:endopeptidase inhibitor activity"/>
    <property type="evidence" value="ECO:0007669"/>
    <property type="project" value="InterPro"/>
</dbReference>
<comment type="caution">
    <text evidence="2">The sequence shown here is derived from an EMBL/GenBank/DDBJ whole genome shotgun (WGS) entry which is preliminary data.</text>
</comment>
<evidence type="ECO:0000313" key="2">
    <source>
        <dbReference type="EMBL" id="HJE39781.1"/>
    </source>
</evidence>
<dbReference type="Gene3D" id="2.60.40.1930">
    <property type="match status" value="1"/>
</dbReference>
<evidence type="ECO:0000259" key="1">
    <source>
        <dbReference type="SMART" id="SM01360"/>
    </source>
</evidence>
<name>A0A921EA95_9BACT</name>
<dbReference type="SUPFAM" id="SSF48239">
    <property type="entry name" value="Terpenoid cyclases/Protein prenyltransferases"/>
    <property type="match status" value="1"/>
</dbReference>
<dbReference type="Pfam" id="PF17973">
    <property type="entry name" value="bMG10"/>
    <property type="match status" value="1"/>
</dbReference>
<dbReference type="Gene3D" id="2.60.40.10">
    <property type="entry name" value="Immunoglobulins"/>
    <property type="match status" value="1"/>
</dbReference>
<organism evidence="2 3">
    <name type="scientific">Candidatus Amulumruptor caecigallinarius</name>
    <dbReference type="NCBI Taxonomy" id="2109911"/>
    <lineage>
        <taxon>Bacteria</taxon>
        <taxon>Pseudomonadati</taxon>
        <taxon>Bacteroidota</taxon>
        <taxon>Bacteroidia</taxon>
        <taxon>Bacteroidales</taxon>
        <taxon>Muribaculaceae</taxon>
        <taxon>Candidatus Amulumruptor</taxon>
    </lineage>
</organism>
<dbReference type="InterPro" id="IPR013783">
    <property type="entry name" value="Ig-like_fold"/>
</dbReference>
<protein>
    <recommendedName>
        <fullName evidence="1">Alpha-2-macroglobulin domain-containing protein</fullName>
    </recommendedName>
</protein>
<dbReference type="SMART" id="SM01360">
    <property type="entry name" value="A2M"/>
    <property type="match status" value="1"/>
</dbReference>
<evidence type="ECO:0000313" key="3">
    <source>
        <dbReference type="Proteomes" id="UP000711407"/>
    </source>
</evidence>
<gene>
    <name evidence="2" type="ORF">K8V47_08515</name>
</gene>
<dbReference type="Pfam" id="PF00207">
    <property type="entry name" value="A2M"/>
    <property type="match status" value="1"/>
</dbReference>
<feature type="domain" description="Alpha-2-macroglobulin" evidence="1">
    <location>
        <begin position="1115"/>
        <end position="1205"/>
    </location>
</feature>
<dbReference type="InterPro" id="IPR008930">
    <property type="entry name" value="Terpenoid_cyclase/PrenylTrfase"/>
</dbReference>
<dbReference type="PANTHER" id="PTHR40094:SF1">
    <property type="entry name" value="UBIQUITIN DOMAIN-CONTAINING PROTEIN"/>
    <property type="match status" value="1"/>
</dbReference>
<dbReference type="InterPro" id="IPR041246">
    <property type="entry name" value="Bact_MG10"/>
</dbReference>
<dbReference type="Gene3D" id="1.50.10.20">
    <property type="match status" value="1"/>
</dbReference>
<dbReference type="Proteomes" id="UP000711407">
    <property type="component" value="Unassembled WGS sequence"/>
</dbReference>
<dbReference type="InterPro" id="IPR051802">
    <property type="entry name" value="YfhM-like"/>
</dbReference>
<reference evidence="2" key="2">
    <citation type="submission" date="2021-09" db="EMBL/GenBank/DDBJ databases">
        <authorList>
            <person name="Gilroy R."/>
        </authorList>
    </citation>
    <scope>NUCLEOTIDE SEQUENCE</scope>
    <source>
        <strain evidence="2">4100</strain>
    </source>
</reference>